<comment type="caution">
    <text evidence="1">The sequence shown here is derived from an EMBL/GenBank/DDBJ whole genome shotgun (WGS) entry which is preliminary data.</text>
</comment>
<dbReference type="EMBL" id="JACHBW010000019">
    <property type="protein sequence ID" value="MBB6105675.1"/>
    <property type="molecule type" value="Genomic_DNA"/>
</dbReference>
<evidence type="ECO:0000313" key="1">
    <source>
        <dbReference type="EMBL" id="MBB6105675.1"/>
    </source>
</evidence>
<dbReference type="AlphaFoldDB" id="A0A7W9WTU7"/>
<dbReference type="RefSeq" id="WP_260175454.1">
    <property type="nucleotide sequence ID" value="NZ_JACHBW010000019.1"/>
</dbReference>
<name>A0A7W9WTU7_9BURK</name>
<protein>
    <submittedName>
        <fullName evidence="1">Uncharacterized protein involved in type VI secretion and phage assembly</fullName>
    </submittedName>
</protein>
<proteinExistence type="predicted"/>
<gene>
    <name evidence="1" type="ORF">F4827_005545</name>
</gene>
<dbReference type="SUPFAM" id="SSF69279">
    <property type="entry name" value="Phage tail proteins"/>
    <property type="match status" value="1"/>
</dbReference>
<sequence>MNAVTKSFADALRNPDVRLTQHLRLWIGKEEHDLDVLDFKVKGGFCKDYVVNLTVTSPRLDIDGKDYVGRRAGLHVDERAAMPLASWTDPVDHAAATFNGVVTRWKRIRIHRVTSRATTGACWVTTPRAPRTS</sequence>
<evidence type="ECO:0000313" key="2">
    <source>
        <dbReference type="Proteomes" id="UP000571554"/>
    </source>
</evidence>
<accession>A0A7W9WTU7</accession>
<dbReference type="Gene3D" id="2.30.110.50">
    <property type="match status" value="1"/>
</dbReference>
<reference evidence="1 2" key="1">
    <citation type="submission" date="2020-08" db="EMBL/GenBank/DDBJ databases">
        <title>Above-ground endophytic microbial communities from plants in different locations in the United States.</title>
        <authorList>
            <person name="Frank C."/>
        </authorList>
    </citation>
    <scope>NUCLEOTIDE SEQUENCE [LARGE SCALE GENOMIC DNA]</scope>
    <source>
        <strain evidence="1 2">WP4_2_2</strain>
    </source>
</reference>
<keyword evidence="2" id="KW-1185">Reference proteome</keyword>
<organism evidence="1 2">
    <name type="scientific">Paraburkholderia bannensis</name>
    <dbReference type="NCBI Taxonomy" id="765414"/>
    <lineage>
        <taxon>Bacteria</taxon>
        <taxon>Pseudomonadati</taxon>
        <taxon>Pseudomonadota</taxon>
        <taxon>Betaproteobacteria</taxon>
        <taxon>Burkholderiales</taxon>
        <taxon>Burkholderiaceae</taxon>
        <taxon>Paraburkholderia</taxon>
    </lineage>
</organism>
<dbReference type="Proteomes" id="UP000571554">
    <property type="component" value="Unassembled WGS sequence"/>
</dbReference>